<dbReference type="AlphaFoldDB" id="A0A183BEY1"/>
<proteinExistence type="predicted"/>
<reference evidence="1" key="1">
    <citation type="submission" date="2016-06" db="UniProtKB">
        <authorList>
            <consortium name="WormBaseParasite"/>
        </authorList>
    </citation>
    <scope>IDENTIFICATION</scope>
</reference>
<evidence type="ECO:0000313" key="1">
    <source>
        <dbReference type="WBParaSite" id="ECPE_0001781101-mRNA-1"/>
    </source>
</evidence>
<name>A0A183BEY1_9TREM</name>
<protein>
    <submittedName>
        <fullName evidence="1">ABC transmembrane type-1 domain-containing protein</fullName>
    </submittedName>
</protein>
<sequence>LTICLVLLTRYHRLMSSVHEAKYTAMRQSLDRYRVDLSNLLKEERMKTGFLLVQLFYLMNSTLSAWFCGLDNSGMLISRVLTGVRTLAVMKEKESMRMPSTFIGTRMLSS</sequence>
<accession>A0A183BEY1</accession>
<organism evidence="1">
    <name type="scientific">Echinostoma caproni</name>
    <dbReference type="NCBI Taxonomy" id="27848"/>
    <lineage>
        <taxon>Eukaryota</taxon>
        <taxon>Metazoa</taxon>
        <taxon>Spiralia</taxon>
        <taxon>Lophotrochozoa</taxon>
        <taxon>Platyhelminthes</taxon>
        <taxon>Trematoda</taxon>
        <taxon>Digenea</taxon>
        <taxon>Plagiorchiida</taxon>
        <taxon>Echinostomata</taxon>
        <taxon>Echinostomatoidea</taxon>
        <taxon>Echinostomatidae</taxon>
        <taxon>Echinostoma</taxon>
    </lineage>
</organism>
<dbReference type="WBParaSite" id="ECPE_0001781101-mRNA-1">
    <property type="protein sequence ID" value="ECPE_0001781101-mRNA-1"/>
    <property type="gene ID" value="ECPE_0001781101"/>
</dbReference>